<dbReference type="PANTHER" id="PTHR30329">
    <property type="entry name" value="STATOR ELEMENT OF FLAGELLAR MOTOR COMPLEX"/>
    <property type="match status" value="1"/>
</dbReference>
<dbReference type="Proteomes" id="UP000294593">
    <property type="component" value="Unassembled WGS sequence"/>
</dbReference>
<dbReference type="CDD" id="cd07185">
    <property type="entry name" value="OmpA_C-like"/>
    <property type="match status" value="1"/>
</dbReference>
<comment type="caution">
    <text evidence="7">The sequence shown here is derived from an EMBL/GenBank/DDBJ whole genome shotgun (WGS) entry which is preliminary data.</text>
</comment>
<reference evidence="7 8" key="1">
    <citation type="submission" date="2019-03" db="EMBL/GenBank/DDBJ databases">
        <title>Genomic Encyclopedia of Type Strains, Phase IV (KMG-IV): sequencing the most valuable type-strain genomes for metagenomic binning, comparative biology and taxonomic classification.</title>
        <authorList>
            <person name="Goeker M."/>
        </authorList>
    </citation>
    <scope>NUCLEOTIDE SEQUENCE [LARGE SCALE GENOMIC DNA]</scope>
    <source>
        <strain evidence="7 8">DSM 11901</strain>
    </source>
</reference>
<sequence length="241" mass="25001">MSAPMPASLNATAATRSPSRRGVTLVAAATGVAMLLAGCENMGARERGTAQGAGLGAVAGAAIGAMTGGNNIGKSAVIGAAAGAIAGNLWSKHMEDQRRAMERATEGTGVDVVRTPDNQLKLNIPSDISFATGSAALKPELRTVLQQFSQGLKENPGTLVRVVGHTDNVGSDTLNNKLSLDRADTVRDFLEDRGVSRSRIDVAGRGEREPIASNETAEGRGKNRRVEIFLREPESAAGTVR</sequence>
<keyword evidence="8" id="KW-1185">Reference proteome</keyword>
<evidence type="ECO:0000256" key="1">
    <source>
        <dbReference type="ARBA" id="ARBA00004442"/>
    </source>
</evidence>
<proteinExistence type="predicted"/>
<comment type="subcellular location">
    <subcellularLocation>
        <location evidence="1">Cell outer membrane</location>
    </subcellularLocation>
</comment>
<dbReference type="Pfam" id="PF00691">
    <property type="entry name" value="OmpA"/>
    <property type="match status" value="1"/>
</dbReference>
<dbReference type="Pfam" id="PF13488">
    <property type="entry name" value="Gly-zipper_Omp"/>
    <property type="match status" value="1"/>
</dbReference>
<accession>A0A4R6R8Z7</accession>
<evidence type="ECO:0000256" key="4">
    <source>
        <dbReference type="PROSITE-ProRule" id="PRU00473"/>
    </source>
</evidence>
<dbReference type="GO" id="GO:0009279">
    <property type="term" value="C:cell outer membrane"/>
    <property type="evidence" value="ECO:0007669"/>
    <property type="project" value="UniProtKB-SubCell"/>
</dbReference>
<dbReference type="SUPFAM" id="SSF103088">
    <property type="entry name" value="OmpA-like"/>
    <property type="match status" value="1"/>
</dbReference>
<dbReference type="InterPro" id="IPR036737">
    <property type="entry name" value="OmpA-like_sf"/>
</dbReference>
<keyword evidence="2 4" id="KW-0472">Membrane</keyword>
<dbReference type="EMBL" id="SNXW01000006">
    <property type="protein sequence ID" value="TDP82066.1"/>
    <property type="molecule type" value="Genomic_DNA"/>
</dbReference>
<evidence type="ECO:0000256" key="3">
    <source>
        <dbReference type="ARBA" id="ARBA00023237"/>
    </source>
</evidence>
<evidence type="ECO:0000256" key="2">
    <source>
        <dbReference type="ARBA" id="ARBA00023136"/>
    </source>
</evidence>
<dbReference type="PROSITE" id="PS51123">
    <property type="entry name" value="OMPA_2"/>
    <property type="match status" value="1"/>
</dbReference>
<gene>
    <name evidence="7" type="ORF">EV672_10620</name>
</gene>
<name>A0A4R6R8Z7_9BURK</name>
<dbReference type="InterPro" id="IPR039567">
    <property type="entry name" value="Gly-zipper"/>
</dbReference>
<dbReference type="InterPro" id="IPR006664">
    <property type="entry name" value="OMP_bac"/>
</dbReference>
<dbReference type="Gene3D" id="3.30.1330.60">
    <property type="entry name" value="OmpA-like domain"/>
    <property type="match status" value="1"/>
</dbReference>
<dbReference type="RefSeq" id="WP_424923146.1">
    <property type="nucleotide sequence ID" value="NZ_SNXW01000006.1"/>
</dbReference>
<dbReference type="PANTHER" id="PTHR30329:SF21">
    <property type="entry name" value="LIPOPROTEIN YIAD-RELATED"/>
    <property type="match status" value="1"/>
</dbReference>
<dbReference type="PRINTS" id="PR01023">
    <property type="entry name" value="NAFLGMOTY"/>
</dbReference>
<evidence type="ECO:0000313" key="7">
    <source>
        <dbReference type="EMBL" id="TDP82066.1"/>
    </source>
</evidence>
<feature type="domain" description="OmpA-like" evidence="6">
    <location>
        <begin position="117"/>
        <end position="234"/>
    </location>
</feature>
<dbReference type="PRINTS" id="PR01021">
    <property type="entry name" value="OMPADOMAIN"/>
</dbReference>
<dbReference type="InterPro" id="IPR050330">
    <property type="entry name" value="Bact_OuterMem_StrucFunc"/>
</dbReference>
<evidence type="ECO:0000256" key="5">
    <source>
        <dbReference type="SAM" id="MobiDB-lite"/>
    </source>
</evidence>
<evidence type="ECO:0000313" key="8">
    <source>
        <dbReference type="Proteomes" id="UP000294593"/>
    </source>
</evidence>
<feature type="region of interest" description="Disordered" evidence="5">
    <location>
        <begin position="204"/>
        <end position="224"/>
    </location>
</feature>
<dbReference type="InterPro" id="IPR006665">
    <property type="entry name" value="OmpA-like"/>
</dbReference>
<keyword evidence="3" id="KW-0998">Cell outer membrane</keyword>
<organism evidence="7 8">
    <name type="scientific">Aquabacterium commune</name>
    <dbReference type="NCBI Taxonomy" id="70586"/>
    <lineage>
        <taxon>Bacteria</taxon>
        <taxon>Pseudomonadati</taxon>
        <taxon>Pseudomonadota</taxon>
        <taxon>Betaproteobacteria</taxon>
        <taxon>Burkholderiales</taxon>
        <taxon>Aquabacterium</taxon>
    </lineage>
</organism>
<dbReference type="AlphaFoldDB" id="A0A4R6R8Z7"/>
<evidence type="ECO:0000259" key="6">
    <source>
        <dbReference type="PROSITE" id="PS51123"/>
    </source>
</evidence>
<protein>
    <submittedName>
        <fullName evidence="7">Outer membrane protein OmpA-like peptidoglycan-associated protein</fullName>
    </submittedName>
</protein>